<accession>A0A235BTD8</accession>
<dbReference type="CDD" id="cd03801">
    <property type="entry name" value="GT4_PimA-like"/>
    <property type="match status" value="1"/>
</dbReference>
<evidence type="ECO:0000313" key="5">
    <source>
        <dbReference type="Proteomes" id="UP000215215"/>
    </source>
</evidence>
<evidence type="ECO:0008006" key="6">
    <source>
        <dbReference type="Google" id="ProtNLM"/>
    </source>
</evidence>
<dbReference type="AlphaFoldDB" id="A0A235BTD8"/>
<dbReference type="Gene3D" id="3.40.50.2000">
    <property type="entry name" value="Glycogen Phosphorylase B"/>
    <property type="match status" value="2"/>
</dbReference>
<evidence type="ECO:0000313" key="4">
    <source>
        <dbReference type="EMBL" id="OYD14987.1"/>
    </source>
</evidence>
<protein>
    <recommendedName>
        <fullName evidence="6">Glycosyl transferase family 1 domain-containing protein</fullName>
    </recommendedName>
</protein>
<gene>
    <name evidence="4" type="ORF">CH333_06880</name>
</gene>
<feature type="domain" description="Glycosyltransferase subfamily 4-like N-terminal" evidence="3">
    <location>
        <begin position="19"/>
        <end position="185"/>
    </location>
</feature>
<organism evidence="4 5">
    <name type="scientific">candidate division WOR-3 bacterium JGI_Cruoil_03_44_89</name>
    <dbReference type="NCBI Taxonomy" id="1973748"/>
    <lineage>
        <taxon>Bacteria</taxon>
        <taxon>Bacteria division WOR-3</taxon>
    </lineage>
</organism>
<dbReference type="Pfam" id="PF00534">
    <property type="entry name" value="Glycos_transf_1"/>
    <property type="match status" value="1"/>
</dbReference>
<dbReference type="InterPro" id="IPR001296">
    <property type="entry name" value="Glyco_trans_1"/>
</dbReference>
<evidence type="ECO:0000259" key="2">
    <source>
        <dbReference type="Pfam" id="PF00534"/>
    </source>
</evidence>
<name>A0A235BTD8_UNCW3</name>
<comment type="caution">
    <text evidence="4">The sequence shown here is derived from an EMBL/GenBank/DDBJ whole genome shotgun (WGS) entry which is preliminary data.</text>
</comment>
<evidence type="ECO:0000256" key="1">
    <source>
        <dbReference type="ARBA" id="ARBA00022679"/>
    </source>
</evidence>
<dbReference type="GO" id="GO:0016757">
    <property type="term" value="F:glycosyltransferase activity"/>
    <property type="evidence" value="ECO:0007669"/>
    <property type="project" value="TreeGrafter"/>
</dbReference>
<sequence>MTFPMRIAIITHRFKRNEGQGRINYELARYLARMGYEIHLYAIGAEDDLKNMRSIYFHHIPVPNLPHIIENFIFMFFTVLKLSGNNYDILHITGAIIPHAYHINNCQFCHTAWKKVEDTVCYEGGIRGIYHRFFTSLNSHLEKLVYRKPGIVTAASGKIKRELIEYLGVNKERIYIVYNAVDTDEFTPVGRNESRRRILRELGLSEEDILILFMGDMRSKRKGAEFLLRAFQKIKDERMKLLLVGPRRGKYHRGIIKKLNLEDRVILTGFRRDTADIYRSSDIFVFPTLYEACSISVLEAMASGLSCVVSRETGTAEIMEDGVDGIILKNPGDVDEICEKIEFLAEHPEMRKSIGEKARLKAMQHKWEDMGRECEKLILGLK</sequence>
<dbReference type="EMBL" id="NOZQ01000150">
    <property type="protein sequence ID" value="OYD14987.1"/>
    <property type="molecule type" value="Genomic_DNA"/>
</dbReference>
<dbReference type="SUPFAM" id="SSF53756">
    <property type="entry name" value="UDP-Glycosyltransferase/glycogen phosphorylase"/>
    <property type="match status" value="1"/>
</dbReference>
<keyword evidence="1" id="KW-0808">Transferase</keyword>
<dbReference type="PANTHER" id="PTHR46401:SF2">
    <property type="entry name" value="GLYCOSYLTRANSFERASE WBBK-RELATED"/>
    <property type="match status" value="1"/>
</dbReference>
<reference evidence="4 5" key="1">
    <citation type="submission" date="2017-07" db="EMBL/GenBank/DDBJ databases">
        <title>Recovery of genomes from metagenomes via a dereplication, aggregation, and scoring strategy.</title>
        <authorList>
            <person name="Sieber C.M."/>
            <person name="Probst A.J."/>
            <person name="Sharrar A."/>
            <person name="Thomas B.C."/>
            <person name="Hess M."/>
            <person name="Tringe S.G."/>
            <person name="Banfield J.F."/>
        </authorList>
    </citation>
    <scope>NUCLEOTIDE SEQUENCE [LARGE SCALE GENOMIC DNA]</scope>
    <source>
        <strain evidence="4">JGI_Cruoil_03_44_89</strain>
    </source>
</reference>
<dbReference type="Proteomes" id="UP000215215">
    <property type="component" value="Unassembled WGS sequence"/>
</dbReference>
<feature type="domain" description="Glycosyl transferase family 1" evidence="2">
    <location>
        <begin position="195"/>
        <end position="359"/>
    </location>
</feature>
<proteinExistence type="predicted"/>
<dbReference type="PANTHER" id="PTHR46401">
    <property type="entry name" value="GLYCOSYLTRANSFERASE WBBK-RELATED"/>
    <property type="match status" value="1"/>
</dbReference>
<dbReference type="Pfam" id="PF13439">
    <property type="entry name" value="Glyco_transf_4"/>
    <property type="match status" value="1"/>
</dbReference>
<evidence type="ECO:0000259" key="3">
    <source>
        <dbReference type="Pfam" id="PF13439"/>
    </source>
</evidence>
<dbReference type="InterPro" id="IPR028098">
    <property type="entry name" value="Glyco_trans_4-like_N"/>
</dbReference>